<feature type="signal peptide" evidence="4">
    <location>
        <begin position="1"/>
        <end position="22"/>
    </location>
</feature>
<protein>
    <recommendedName>
        <fullName evidence="5">Pectinesterase inhibitor domain-containing protein</fullName>
    </recommendedName>
</protein>
<reference evidence="6 7" key="1">
    <citation type="journal article" date="2023" name="G3 (Bethesda)">
        <title>A haplotype-resolved chromosome-scale genome for Quercus rubra L. provides insights into the genetics of adaptive traits for red oak species.</title>
        <authorList>
            <person name="Kapoor B."/>
            <person name="Jenkins J."/>
            <person name="Schmutz J."/>
            <person name="Zhebentyayeva T."/>
            <person name="Kuelheim C."/>
            <person name="Coggeshall M."/>
            <person name="Heim C."/>
            <person name="Lasky J.R."/>
            <person name="Leites L."/>
            <person name="Islam-Faridi N."/>
            <person name="Romero-Severson J."/>
            <person name="DeLeo V.L."/>
            <person name="Lucas S.M."/>
            <person name="Lazic D."/>
            <person name="Gailing O."/>
            <person name="Carlson J."/>
            <person name="Staton M."/>
        </authorList>
    </citation>
    <scope>NUCLEOTIDE SEQUENCE [LARGE SCALE GENOMIC DNA]</scope>
    <source>
        <strain evidence="6">Pseudo-F2</strain>
    </source>
</reference>
<feature type="chain" id="PRO_5042829308" description="Pectinesterase inhibitor domain-containing protein" evidence="4">
    <location>
        <begin position="23"/>
        <end position="298"/>
    </location>
</feature>
<dbReference type="InterPro" id="IPR035513">
    <property type="entry name" value="Invertase/methylesterase_inhib"/>
</dbReference>
<evidence type="ECO:0000256" key="4">
    <source>
        <dbReference type="SAM" id="SignalP"/>
    </source>
</evidence>
<dbReference type="Proteomes" id="UP001324115">
    <property type="component" value="Unassembled WGS sequence"/>
</dbReference>
<dbReference type="PANTHER" id="PTHR36710">
    <property type="entry name" value="PECTINESTERASE INHIBITOR-LIKE"/>
    <property type="match status" value="1"/>
</dbReference>
<dbReference type="SMART" id="SM00856">
    <property type="entry name" value="PMEI"/>
    <property type="match status" value="1"/>
</dbReference>
<proteinExistence type="inferred from homology"/>
<name>A0AAN7DYH3_QUERU</name>
<dbReference type="NCBIfam" id="TIGR01614">
    <property type="entry name" value="PME_inhib"/>
    <property type="match status" value="1"/>
</dbReference>
<dbReference type="InterPro" id="IPR006501">
    <property type="entry name" value="Pectinesterase_inhib_dom"/>
</dbReference>
<dbReference type="EMBL" id="JAXUIC010000012">
    <property type="protein sequence ID" value="KAK4558273.1"/>
    <property type="molecule type" value="Genomic_DNA"/>
</dbReference>
<keyword evidence="7" id="KW-1185">Reference proteome</keyword>
<dbReference type="AlphaFoldDB" id="A0AAN7DYH3"/>
<evidence type="ECO:0000256" key="2">
    <source>
        <dbReference type="ARBA" id="ARBA00023157"/>
    </source>
</evidence>
<dbReference type="PANTHER" id="PTHR36710:SF21">
    <property type="entry name" value="PECTINESTERASE INHIBITOR DOMAIN-CONTAINING PROTEIN"/>
    <property type="match status" value="1"/>
</dbReference>
<dbReference type="SUPFAM" id="SSF101148">
    <property type="entry name" value="Plant invertase/pectin methylesterase inhibitor"/>
    <property type="match status" value="1"/>
</dbReference>
<organism evidence="6 7">
    <name type="scientific">Quercus rubra</name>
    <name type="common">Northern red oak</name>
    <name type="synonym">Quercus borealis</name>
    <dbReference type="NCBI Taxonomy" id="3512"/>
    <lineage>
        <taxon>Eukaryota</taxon>
        <taxon>Viridiplantae</taxon>
        <taxon>Streptophyta</taxon>
        <taxon>Embryophyta</taxon>
        <taxon>Tracheophyta</taxon>
        <taxon>Spermatophyta</taxon>
        <taxon>Magnoliopsida</taxon>
        <taxon>eudicotyledons</taxon>
        <taxon>Gunneridae</taxon>
        <taxon>Pentapetalae</taxon>
        <taxon>rosids</taxon>
        <taxon>fabids</taxon>
        <taxon>Fagales</taxon>
        <taxon>Fagaceae</taxon>
        <taxon>Quercus</taxon>
    </lineage>
</organism>
<accession>A0AAN7DYH3</accession>
<feature type="domain" description="Pectinesterase inhibitor" evidence="5">
    <location>
        <begin position="148"/>
        <end position="293"/>
    </location>
</feature>
<dbReference type="Pfam" id="PF04043">
    <property type="entry name" value="PMEI"/>
    <property type="match status" value="1"/>
</dbReference>
<evidence type="ECO:0000256" key="3">
    <source>
        <dbReference type="ARBA" id="ARBA00038471"/>
    </source>
</evidence>
<evidence type="ECO:0000256" key="1">
    <source>
        <dbReference type="ARBA" id="ARBA00022729"/>
    </source>
</evidence>
<dbReference type="Gene3D" id="1.20.140.40">
    <property type="entry name" value="Invertase/pectin methylesterase inhibitor family protein"/>
    <property type="match status" value="1"/>
</dbReference>
<evidence type="ECO:0000313" key="6">
    <source>
        <dbReference type="EMBL" id="KAK4558273.1"/>
    </source>
</evidence>
<evidence type="ECO:0000259" key="5">
    <source>
        <dbReference type="SMART" id="SM00856"/>
    </source>
</evidence>
<comment type="similarity">
    <text evidence="3">Belongs to the PMEI family.</text>
</comment>
<keyword evidence="2" id="KW-1015">Disulfide bond</keyword>
<comment type="caution">
    <text evidence="6">The sequence shown here is derived from an EMBL/GenBank/DDBJ whole genome shotgun (WGS) entry which is preliminary data.</text>
</comment>
<evidence type="ECO:0000313" key="7">
    <source>
        <dbReference type="Proteomes" id="UP001324115"/>
    </source>
</evidence>
<dbReference type="CDD" id="cd15800">
    <property type="entry name" value="PMEI-like_2"/>
    <property type="match status" value="1"/>
</dbReference>
<keyword evidence="1 4" id="KW-0732">Signal</keyword>
<dbReference type="InterPro" id="IPR052421">
    <property type="entry name" value="PCW_Enzyme_Inhibitor"/>
</dbReference>
<dbReference type="GO" id="GO:0004857">
    <property type="term" value="F:enzyme inhibitor activity"/>
    <property type="evidence" value="ECO:0007669"/>
    <property type="project" value="InterPro"/>
</dbReference>
<gene>
    <name evidence="6" type="ORF">RGQ29_007854</name>
</gene>
<sequence length="298" mass="30729">MEVINHILLFISLSSLLFSANAVCVPRKHSDFAVSTNTSSAPALHHADVSVPSTSGVSGSVEARLPHADVSAALGVSSSVEARLPHADVSAALGVSSSVEAKLPHADVSAEVKLPHADVSAAAGVSGSVEAKVSGSFSPILHTPLNANVNPAVHKVCGITKDPVVCVTTIIPFLSREFDPASILVSEIQAAISFTNKTIAKANELATHHSTSNFESQCIEQCQENYDSALNNFQTALVAIKAHDAGRLNSVLSAAITDADTCNDGFSDAGIPGSLLGEANAYIHLLGAICLDISTLLH</sequence>